<sequence length="98" mass="10855">MFFSNITPCINNGDQPGRGWSTPLGRGSSPRSQPPARRRACVWSWIMESRGQRAGAWTLGTRCRRRQLTALTASASPTRRCSGGGGMPDRRRRAPRRG</sequence>
<reference evidence="2" key="1">
    <citation type="submission" date="2014-09" db="EMBL/GenBank/DDBJ databases">
        <authorList>
            <person name="Magalhaes I.L.F."/>
            <person name="Oliveira U."/>
            <person name="Santos F.R."/>
            <person name="Vidigal T.H.D.A."/>
            <person name="Brescovit A.D."/>
            <person name="Santos A.J."/>
        </authorList>
    </citation>
    <scope>NUCLEOTIDE SEQUENCE</scope>
    <source>
        <tissue evidence="2">Shoot tissue taken approximately 20 cm above the soil surface</tissue>
    </source>
</reference>
<organism evidence="2">
    <name type="scientific">Arundo donax</name>
    <name type="common">Giant reed</name>
    <name type="synonym">Donax arundinaceus</name>
    <dbReference type="NCBI Taxonomy" id="35708"/>
    <lineage>
        <taxon>Eukaryota</taxon>
        <taxon>Viridiplantae</taxon>
        <taxon>Streptophyta</taxon>
        <taxon>Embryophyta</taxon>
        <taxon>Tracheophyta</taxon>
        <taxon>Spermatophyta</taxon>
        <taxon>Magnoliopsida</taxon>
        <taxon>Liliopsida</taxon>
        <taxon>Poales</taxon>
        <taxon>Poaceae</taxon>
        <taxon>PACMAD clade</taxon>
        <taxon>Arundinoideae</taxon>
        <taxon>Arundineae</taxon>
        <taxon>Arundo</taxon>
    </lineage>
</organism>
<dbReference type="EMBL" id="GBRH01172628">
    <property type="protein sequence ID" value="JAE25268.1"/>
    <property type="molecule type" value="Transcribed_RNA"/>
</dbReference>
<name>A0A0A9GXE1_ARUDO</name>
<feature type="compositionally biased region" description="Low complexity" evidence="1">
    <location>
        <begin position="25"/>
        <end position="35"/>
    </location>
</feature>
<feature type="region of interest" description="Disordered" evidence="1">
    <location>
        <begin position="71"/>
        <end position="98"/>
    </location>
</feature>
<dbReference type="AlphaFoldDB" id="A0A0A9GXE1"/>
<proteinExistence type="predicted"/>
<feature type="region of interest" description="Disordered" evidence="1">
    <location>
        <begin position="1"/>
        <end position="37"/>
    </location>
</feature>
<evidence type="ECO:0000313" key="2">
    <source>
        <dbReference type="EMBL" id="JAE25268.1"/>
    </source>
</evidence>
<feature type="compositionally biased region" description="Polar residues" evidence="1">
    <location>
        <begin position="1"/>
        <end position="14"/>
    </location>
</feature>
<evidence type="ECO:0000256" key="1">
    <source>
        <dbReference type="SAM" id="MobiDB-lite"/>
    </source>
</evidence>
<reference evidence="2" key="2">
    <citation type="journal article" date="2015" name="Data Brief">
        <title>Shoot transcriptome of the giant reed, Arundo donax.</title>
        <authorList>
            <person name="Barrero R.A."/>
            <person name="Guerrero F.D."/>
            <person name="Moolhuijzen P."/>
            <person name="Goolsby J.A."/>
            <person name="Tidwell J."/>
            <person name="Bellgard S.E."/>
            <person name="Bellgard M.I."/>
        </authorList>
    </citation>
    <scope>NUCLEOTIDE SEQUENCE</scope>
    <source>
        <tissue evidence="2">Shoot tissue taken approximately 20 cm above the soil surface</tissue>
    </source>
</reference>
<protein>
    <submittedName>
        <fullName evidence="2">Uncharacterized protein</fullName>
    </submittedName>
</protein>
<accession>A0A0A9GXE1</accession>